<dbReference type="PROSITE" id="PS51257">
    <property type="entry name" value="PROKAR_LIPOPROTEIN"/>
    <property type="match status" value="1"/>
</dbReference>
<proteinExistence type="predicted"/>
<dbReference type="AlphaFoldDB" id="A0A2K4ZKS9"/>
<evidence type="ECO:0008006" key="4">
    <source>
        <dbReference type="Google" id="ProtNLM"/>
    </source>
</evidence>
<evidence type="ECO:0000313" key="2">
    <source>
        <dbReference type="EMBL" id="SOY31093.1"/>
    </source>
</evidence>
<gene>
    <name evidence="2" type="ORF">AMURIS_03827</name>
</gene>
<dbReference type="RefSeq" id="WP_103241094.1">
    <property type="nucleotide sequence ID" value="NZ_JANJZD010000024.1"/>
</dbReference>
<evidence type="ECO:0000256" key="1">
    <source>
        <dbReference type="SAM" id="SignalP"/>
    </source>
</evidence>
<sequence>MRKYIFILLCFIMLFLSACGTSKKDSVPSDKAVSCANKAIETAEKYLSYELNYKEAKEIIDDLQSDMEYVSDLSTEDPNYFPDSNIHTAIMGLSIHLIDDNFKGSDETYSKIQDDIEELKKLID</sequence>
<reference evidence="2 3" key="1">
    <citation type="submission" date="2018-01" db="EMBL/GenBank/DDBJ databases">
        <authorList>
            <person name="Gaut B.S."/>
            <person name="Morton B.R."/>
            <person name="Clegg M.T."/>
            <person name="Duvall M.R."/>
        </authorList>
    </citation>
    <scope>NUCLEOTIDE SEQUENCE [LARGE SCALE GENOMIC DNA]</scope>
    <source>
        <strain evidence="2">GP69</strain>
    </source>
</reference>
<name>A0A2K4ZKS9_9FIRM</name>
<accession>A0A2K4ZKS9</accession>
<keyword evidence="3" id="KW-1185">Reference proteome</keyword>
<keyword evidence="1" id="KW-0732">Signal</keyword>
<evidence type="ECO:0000313" key="3">
    <source>
        <dbReference type="Proteomes" id="UP000236311"/>
    </source>
</evidence>
<organism evidence="2 3">
    <name type="scientific">Acetatifactor muris</name>
    <dbReference type="NCBI Taxonomy" id="879566"/>
    <lineage>
        <taxon>Bacteria</taxon>
        <taxon>Bacillati</taxon>
        <taxon>Bacillota</taxon>
        <taxon>Clostridia</taxon>
        <taxon>Lachnospirales</taxon>
        <taxon>Lachnospiraceae</taxon>
        <taxon>Acetatifactor</taxon>
    </lineage>
</organism>
<protein>
    <recommendedName>
        <fullName evidence="4">Lipoprotein</fullName>
    </recommendedName>
</protein>
<feature type="signal peptide" evidence="1">
    <location>
        <begin position="1"/>
        <end position="18"/>
    </location>
</feature>
<dbReference type="EMBL" id="OFSM01000021">
    <property type="protein sequence ID" value="SOY31093.1"/>
    <property type="molecule type" value="Genomic_DNA"/>
</dbReference>
<dbReference type="Proteomes" id="UP000236311">
    <property type="component" value="Unassembled WGS sequence"/>
</dbReference>
<feature type="chain" id="PRO_5038906144" description="Lipoprotein" evidence="1">
    <location>
        <begin position="19"/>
        <end position="124"/>
    </location>
</feature>